<keyword evidence="3" id="KW-0408">Iron</keyword>
<dbReference type="SUPFAM" id="SSF47188">
    <property type="entry name" value="Hemerythrin-like"/>
    <property type="match status" value="1"/>
</dbReference>
<feature type="compositionally biased region" description="Polar residues" evidence="5">
    <location>
        <begin position="355"/>
        <end position="373"/>
    </location>
</feature>
<dbReference type="InterPro" id="IPR035938">
    <property type="entry name" value="Hemerythrin-like_sf"/>
</dbReference>
<evidence type="ECO:0000313" key="8">
    <source>
        <dbReference type="EMBL" id="KAA6404414.1"/>
    </source>
</evidence>
<feature type="compositionally biased region" description="Basic and acidic residues" evidence="5">
    <location>
        <begin position="228"/>
        <end position="238"/>
    </location>
</feature>
<feature type="compositionally biased region" description="Polar residues" evidence="5">
    <location>
        <begin position="152"/>
        <end position="166"/>
    </location>
</feature>
<feature type="region of interest" description="Disordered" evidence="5">
    <location>
        <begin position="335"/>
        <end position="423"/>
    </location>
</feature>
<feature type="transmembrane region" description="Helical" evidence="6">
    <location>
        <begin position="439"/>
        <end position="461"/>
    </location>
</feature>
<dbReference type="Gene3D" id="1.20.120.50">
    <property type="entry name" value="Hemerythrin-like"/>
    <property type="match status" value="1"/>
</dbReference>
<evidence type="ECO:0000256" key="3">
    <source>
        <dbReference type="ARBA" id="ARBA00023004"/>
    </source>
</evidence>
<feature type="transmembrane region" description="Helical" evidence="6">
    <location>
        <begin position="84"/>
        <end position="108"/>
    </location>
</feature>
<evidence type="ECO:0000259" key="7">
    <source>
        <dbReference type="Pfam" id="PF01814"/>
    </source>
</evidence>
<comment type="similarity">
    <text evidence="1">Belongs to the hemerythrin family.</text>
</comment>
<feature type="coiled-coil region" evidence="4">
    <location>
        <begin position="262"/>
        <end position="289"/>
    </location>
</feature>
<feature type="transmembrane region" description="Helical" evidence="6">
    <location>
        <begin position="693"/>
        <end position="714"/>
    </location>
</feature>
<evidence type="ECO:0000256" key="1">
    <source>
        <dbReference type="ARBA" id="ARBA00010587"/>
    </source>
</evidence>
<dbReference type="AlphaFoldDB" id="A0A5J4XB76"/>
<evidence type="ECO:0000256" key="4">
    <source>
        <dbReference type="SAM" id="Coils"/>
    </source>
</evidence>
<keyword evidence="4" id="KW-0175">Coiled coil</keyword>
<dbReference type="GO" id="GO:0046872">
    <property type="term" value="F:metal ion binding"/>
    <property type="evidence" value="ECO:0007669"/>
    <property type="project" value="UniProtKB-KW"/>
</dbReference>
<feature type="compositionally biased region" description="Basic and acidic residues" evidence="5">
    <location>
        <begin position="198"/>
        <end position="215"/>
    </location>
</feature>
<proteinExistence type="inferred from homology"/>
<keyword evidence="6" id="KW-0812">Transmembrane</keyword>
<dbReference type="Pfam" id="PF01814">
    <property type="entry name" value="Hemerythrin"/>
    <property type="match status" value="1"/>
</dbReference>
<dbReference type="CDD" id="cd12107">
    <property type="entry name" value="Hemerythrin"/>
    <property type="match status" value="1"/>
</dbReference>
<keyword evidence="6" id="KW-1133">Transmembrane helix</keyword>
<dbReference type="PANTHER" id="PTHR37164">
    <property type="entry name" value="BACTERIOHEMERYTHRIN"/>
    <property type="match status" value="1"/>
</dbReference>
<dbReference type="NCBIfam" id="TIGR02481">
    <property type="entry name" value="hemeryth_dom"/>
    <property type="match status" value="1"/>
</dbReference>
<feature type="domain" description="Hemerythrin-like" evidence="7">
    <location>
        <begin position="754"/>
        <end position="865"/>
    </location>
</feature>
<reference evidence="8 9" key="1">
    <citation type="submission" date="2019-03" db="EMBL/GenBank/DDBJ databases">
        <title>Single cell metagenomics reveals metabolic interactions within the superorganism composed of flagellate Streblomastix strix and complex community of Bacteroidetes bacteria on its surface.</title>
        <authorList>
            <person name="Treitli S.C."/>
            <person name="Kolisko M."/>
            <person name="Husnik F."/>
            <person name="Keeling P."/>
            <person name="Hampl V."/>
        </authorList>
    </citation>
    <scope>NUCLEOTIDE SEQUENCE [LARGE SCALE GENOMIC DNA]</scope>
    <source>
        <strain evidence="8">ST1C</strain>
    </source>
</reference>
<feature type="compositionally biased region" description="Basic and acidic residues" evidence="5">
    <location>
        <begin position="138"/>
        <end position="150"/>
    </location>
</feature>
<dbReference type="EMBL" id="SNRW01000004">
    <property type="protein sequence ID" value="KAA6404414.1"/>
    <property type="molecule type" value="Genomic_DNA"/>
</dbReference>
<dbReference type="InterPro" id="IPR012827">
    <property type="entry name" value="Hemerythrin_metal-bd"/>
</dbReference>
<organism evidence="8 9">
    <name type="scientific">Streblomastix strix</name>
    <dbReference type="NCBI Taxonomy" id="222440"/>
    <lineage>
        <taxon>Eukaryota</taxon>
        <taxon>Metamonada</taxon>
        <taxon>Preaxostyla</taxon>
        <taxon>Oxymonadida</taxon>
        <taxon>Streblomastigidae</taxon>
        <taxon>Streblomastix</taxon>
    </lineage>
</organism>
<evidence type="ECO:0000256" key="5">
    <source>
        <dbReference type="SAM" id="MobiDB-lite"/>
    </source>
</evidence>
<evidence type="ECO:0000256" key="6">
    <source>
        <dbReference type="SAM" id="Phobius"/>
    </source>
</evidence>
<feature type="compositionally biased region" description="Basic and acidic residues" evidence="5">
    <location>
        <begin position="409"/>
        <end position="423"/>
    </location>
</feature>
<comment type="caution">
    <text evidence="8">The sequence shown here is derived from an EMBL/GenBank/DDBJ whole genome shotgun (WGS) entry which is preliminary data.</text>
</comment>
<name>A0A5J4XB76_9EUKA</name>
<feature type="region of interest" description="Disordered" evidence="5">
    <location>
        <begin position="138"/>
        <end position="257"/>
    </location>
</feature>
<keyword evidence="6" id="KW-0472">Membrane</keyword>
<dbReference type="PANTHER" id="PTHR37164:SF1">
    <property type="entry name" value="BACTERIOHEMERYTHRIN"/>
    <property type="match status" value="1"/>
</dbReference>
<accession>A0A5J4XB76</accession>
<gene>
    <name evidence="8" type="ORF">EZS28_000073</name>
</gene>
<protein>
    <recommendedName>
        <fullName evidence="7">Hemerythrin-like domain-containing protein</fullName>
    </recommendedName>
</protein>
<feature type="compositionally biased region" description="Basic and acidic residues" evidence="5">
    <location>
        <begin position="387"/>
        <end position="399"/>
    </location>
</feature>
<feature type="compositionally biased region" description="Basic and acidic residues" evidence="5">
    <location>
        <begin position="174"/>
        <end position="189"/>
    </location>
</feature>
<sequence length="922" mass="105589">MTPEKPIIGIRKDMNDLAGMAAWAQDMGAEIVDRYRIEITPDLATIRGLTADLTVNVPYIFTEDIKNVFGDELKLIISESTRGIIIQVICMVAVAIVLFLASTLPLIMGINEVVRDRKQILKLICSLPIESATYAVEKMEQSSQEPREQQRNTLQAQSVTKSQQDGQDNEDKDNELKKENSEQKKEDGVTPKVSARGKSKERDKVNEKDNKDNKLIKQQIRQTTPQDDQQRQKVDPQNKAKLANKKQQKGSQLPQVQQKVLLDEEGYEIDNEEDQLMDNENQNKNMNMQMQMNGMNPNMNMMNFQQQQMMLMNQSFGGQAKPNKFGLHYVDLPDEEEDEEEKQYQLEQKQKQQQRQFAKSKSDNKNMNSQMLLSEQDKQEGEEDEDLKQKPKDQQKEDEPQMSPEEEERERQQQQRSEQVDDKLKSISGIVSSSIKWQLVIGTILIILSTYISFIFSIIVMKQIETISGHIGLSGWRRVTITQIKALAIAYTYNNLFPLYEEKVGQIREQIDQRPSDAYLPQFIYTDPLYTTPAITSTNFSTSRDHCREAMQKLLQLTNALGSIFMQGQSGQILSGDEIFDMINVAATQGSDKELDEKMTGVQTCMLEDETQCIPGRIPGIEGEFYGLNELLSRLGSSLLDFLKYPLENLTDTNPDYVLVDRAADLDIQGALTWIGVYLQGDLNTFTNTDSTLLLVFFLLGFFLLIVISFIFFLSVPKKLIQIQIISHRMMRFLKTKDQDIIKWSDDLVVQVGRIDFAHETLIGYLAQLVIGVQENKNTFEIIATLNTIVRLTGTHFSDEEMLMEEYKYPDVVKKQHWKAHIALFKKVVEFSDSLSRFKLPLAEVSLFCSTWIVDHIKANDSELGMFLVQKGRPAHLKELPNFDIFVIPNSVQDFYNSTKVSMKDKKIFEEIIARVKGVPIV</sequence>
<feature type="compositionally biased region" description="Low complexity" evidence="5">
    <location>
        <begin position="218"/>
        <end position="227"/>
    </location>
</feature>
<dbReference type="InterPro" id="IPR050669">
    <property type="entry name" value="Hemerythrin"/>
</dbReference>
<evidence type="ECO:0000313" key="9">
    <source>
        <dbReference type="Proteomes" id="UP000324800"/>
    </source>
</evidence>
<keyword evidence="2" id="KW-0479">Metal-binding</keyword>
<dbReference type="Proteomes" id="UP000324800">
    <property type="component" value="Unassembled WGS sequence"/>
</dbReference>
<dbReference type="InterPro" id="IPR012312">
    <property type="entry name" value="Hemerythrin-like"/>
</dbReference>
<evidence type="ECO:0000256" key="2">
    <source>
        <dbReference type="ARBA" id="ARBA00022723"/>
    </source>
</evidence>